<evidence type="ECO:0000259" key="1">
    <source>
        <dbReference type="Pfam" id="PF01575"/>
    </source>
</evidence>
<feature type="domain" description="Peroxisomal multifunctional enzyme type 2-like N-terminal" evidence="2">
    <location>
        <begin position="19"/>
        <end position="150"/>
    </location>
</feature>
<dbReference type="PANTHER" id="PTHR13078:SF56">
    <property type="entry name" value="PEROXISOMAL MULTIFUNCTIONAL ENZYME TYPE 2"/>
    <property type="match status" value="1"/>
</dbReference>
<evidence type="ECO:0000313" key="4">
    <source>
        <dbReference type="Proteomes" id="UP000024816"/>
    </source>
</evidence>
<dbReference type="Pfam" id="PF22622">
    <property type="entry name" value="MFE-2_hydrat-2_N"/>
    <property type="match status" value="1"/>
</dbReference>
<dbReference type="Proteomes" id="UP000024816">
    <property type="component" value="Unassembled WGS sequence"/>
</dbReference>
<sequence>MPINQDAVGSKGTPRTWAWNSRDALLYALGVGCGMEDPVGSELEFTTENTMGVDQKVLPTFGVLAGFNAQGGKSAMSNAGTYDPRMLVHGEQGIRLHRPIPVEGEITMVDEITGIYDKGKGAVVATKAVATLTADGKPLFDLTSSVFIVGEGGFGGDKGPSGQTNVAPERAPDHEVTYQTRPDQALLYRLSGDRNPLHSDKQFSDVGGFPKPILHGLCTYGFTGRALLASLCGNEPARFKAMDGRFSSPVLPGEALSIKIWTGEGEDGTAIFQTVGGDGRVVINNGGFSYS</sequence>
<dbReference type="GO" id="GO:0004300">
    <property type="term" value="F:enoyl-CoA hydratase activity"/>
    <property type="evidence" value="ECO:0007669"/>
    <property type="project" value="TreeGrafter"/>
</dbReference>
<organism evidence="3 4">
    <name type="scientific">Hyphomonas jannaschiana VP2</name>
    <dbReference type="NCBI Taxonomy" id="1280952"/>
    <lineage>
        <taxon>Bacteria</taxon>
        <taxon>Pseudomonadati</taxon>
        <taxon>Pseudomonadota</taxon>
        <taxon>Alphaproteobacteria</taxon>
        <taxon>Hyphomonadales</taxon>
        <taxon>Hyphomonadaceae</taxon>
        <taxon>Hyphomonas</taxon>
    </lineage>
</organism>
<evidence type="ECO:0000259" key="2">
    <source>
        <dbReference type="Pfam" id="PF22622"/>
    </source>
</evidence>
<dbReference type="GO" id="GO:0044594">
    <property type="term" value="F:17-beta-hydroxysteroid dehydrogenase (NAD+) activity"/>
    <property type="evidence" value="ECO:0007669"/>
    <property type="project" value="TreeGrafter"/>
</dbReference>
<proteinExistence type="predicted"/>
<dbReference type="GO" id="GO:0006635">
    <property type="term" value="P:fatty acid beta-oxidation"/>
    <property type="evidence" value="ECO:0007669"/>
    <property type="project" value="TreeGrafter"/>
</dbReference>
<dbReference type="STRING" id="1280952.HJA_16191"/>
<accession>A0A059F6J9</accession>
<dbReference type="PATRIC" id="fig|1280952.3.peg.3241"/>
<dbReference type="eggNOG" id="COG2030">
    <property type="taxonomic scope" value="Bacteria"/>
</dbReference>
<reference evidence="3 4" key="1">
    <citation type="journal article" date="2014" name="Antonie Van Leeuwenhoek">
        <title>Hyphomonas beringensis sp. nov. and Hyphomonas chukchiensis sp. nov., isolated from surface seawater of the Bering Sea and Chukchi Sea.</title>
        <authorList>
            <person name="Li C."/>
            <person name="Lai Q."/>
            <person name="Li G."/>
            <person name="Dong C."/>
            <person name="Wang J."/>
            <person name="Liao Y."/>
            <person name="Shao Z."/>
        </authorList>
    </citation>
    <scope>NUCLEOTIDE SEQUENCE [LARGE SCALE GENOMIC DNA]</scope>
    <source>
        <strain evidence="3 4">VP2</strain>
    </source>
</reference>
<dbReference type="RefSeq" id="WP_035584317.1">
    <property type="nucleotide sequence ID" value="NZ_ARYJ01000015.1"/>
</dbReference>
<dbReference type="GO" id="GO:0003857">
    <property type="term" value="F:(3S)-3-hydroxyacyl-CoA dehydrogenase (NAD+) activity"/>
    <property type="evidence" value="ECO:0007669"/>
    <property type="project" value="TreeGrafter"/>
</dbReference>
<dbReference type="AlphaFoldDB" id="A0A059F6J9"/>
<protein>
    <submittedName>
        <fullName evidence="3">Putative 3-hydroxyacyl-thioester dehydratase</fullName>
    </submittedName>
</protein>
<dbReference type="CDD" id="cd03448">
    <property type="entry name" value="HDE_HSD"/>
    <property type="match status" value="1"/>
</dbReference>
<dbReference type="Gene3D" id="3.10.129.10">
    <property type="entry name" value="Hotdog Thioesterase"/>
    <property type="match status" value="1"/>
</dbReference>
<dbReference type="InterPro" id="IPR029069">
    <property type="entry name" value="HotDog_dom_sf"/>
</dbReference>
<dbReference type="EMBL" id="ARYJ01000015">
    <property type="protein sequence ID" value="KCZ83980.1"/>
    <property type="molecule type" value="Genomic_DNA"/>
</dbReference>
<dbReference type="OrthoDB" id="5522043at2"/>
<evidence type="ECO:0000313" key="3">
    <source>
        <dbReference type="EMBL" id="KCZ83980.1"/>
    </source>
</evidence>
<dbReference type="InterPro" id="IPR054357">
    <property type="entry name" value="MFE-2_N"/>
</dbReference>
<dbReference type="SUPFAM" id="SSF54637">
    <property type="entry name" value="Thioesterase/thiol ester dehydrase-isomerase"/>
    <property type="match status" value="2"/>
</dbReference>
<dbReference type="InterPro" id="IPR002539">
    <property type="entry name" value="MaoC-like_dom"/>
</dbReference>
<dbReference type="Pfam" id="PF01575">
    <property type="entry name" value="MaoC_dehydratas"/>
    <property type="match status" value="1"/>
</dbReference>
<name>A0A059F6J9_9PROT</name>
<comment type="caution">
    <text evidence="3">The sequence shown here is derived from an EMBL/GenBank/DDBJ whole genome shotgun (WGS) entry which is preliminary data.</text>
</comment>
<keyword evidence="4" id="KW-1185">Reference proteome</keyword>
<dbReference type="PANTHER" id="PTHR13078">
    <property type="entry name" value="PEROXISOMAL MULTIFUNCTIONAL ENZYME TYPE 2-RELATED"/>
    <property type="match status" value="1"/>
</dbReference>
<feature type="domain" description="MaoC-like" evidence="1">
    <location>
        <begin position="167"/>
        <end position="271"/>
    </location>
</feature>
<gene>
    <name evidence="3" type="ORF">HJA_16191</name>
</gene>